<dbReference type="InterPro" id="IPR036737">
    <property type="entry name" value="OmpA-like_sf"/>
</dbReference>
<name>A0ABW4TXT2_9SPHN</name>
<feature type="region of interest" description="Disordered" evidence="2">
    <location>
        <begin position="1"/>
        <end position="41"/>
    </location>
</feature>
<dbReference type="PANTHER" id="PTHR30329:SF19">
    <property type="entry name" value="OUTER MEMBRANE PROTEIN, OMPA FAMILY"/>
    <property type="match status" value="1"/>
</dbReference>
<evidence type="ECO:0000256" key="3">
    <source>
        <dbReference type="SAM" id="Phobius"/>
    </source>
</evidence>
<feature type="transmembrane region" description="Helical" evidence="3">
    <location>
        <begin position="246"/>
        <end position="272"/>
    </location>
</feature>
<dbReference type="Gene3D" id="3.30.1330.60">
    <property type="entry name" value="OmpA-like domain"/>
    <property type="match status" value="1"/>
</dbReference>
<dbReference type="Pfam" id="PF09850">
    <property type="entry name" value="DotU"/>
    <property type="match status" value="1"/>
</dbReference>
<gene>
    <name evidence="5" type="primary">icmH</name>
    <name evidence="5" type="ORF">ACFSGX_12050</name>
</gene>
<keyword evidence="6" id="KW-1185">Reference proteome</keyword>
<dbReference type="InterPro" id="IPR050330">
    <property type="entry name" value="Bact_OuterMem_StrucFunc"/>
</dbReference>
<evidence type="ECO:0000256" key="2">
    <source>
        <dbReference type="SAM" id="MobiDB-lite"/>
    </source>
</evidence>
<dbReference type="SUPFAM" id="SSF103088">
    <property type="entry name" value="OmpA-like"/>
    <property type="match status" value="1"/>
</dbReference>
<keyword evidence="1 3" id="KW-0472">Membrane</keyword>
<dbReference type="NCBIfam" id="NF038228">
    <property type="entry name" value="IcmH_DotU_IVB"/>
    <property type="match status" value="1"/>
</dbReference>
<dbReference type="NCBIfam" id="TIGR03349">
    <property type="entry name" value="IV_VI_DotU"/>
    <property type="match status" value="1"/>
</dbReference>
<dbReference type="PANTHER" id="PTHR30329">
    <property type="entry name" value="STATOR ELEMENT OF FLAGELLAR MOTOR COMPLEX"/>
    <property type="match status" value="1"/>
</dbReference>
<feature type="domain" description="OmpA-like" evidence="4">
    <location>
        <begin position="331"/>
        <end position="451"/>
    </location>
</feature>
<feature type="compositionally biased region" description="Low complexity" evidence="2">
    <location>
        <begin position="23"/>
        <end position="39"/>
    </location>
</feature>
<keyword evidence="3" id="KW-1133">Transmembrane helix</keyword>
<sequence>MMSDEAAGPRAGESTVFQPGPPRNAAAGAGSSPAEASDGFAIRSVTAAPVSDDDLPEAPARQRPRSLMIEAAAPLLGLAAATRSGRIEIDLPALHRKAAAAAATFDAALTHGGYDEETRRRARYAVFATVDDIAQNLPGRTKDGAEWARRSLVVRGFSENIGGDRFWRLLAEMLARPTEHLELIELYHACLAVGFEGRHRIGDSGGELRAALRSAYAVLPQARGLSETELVPAWRGEPTPRGKVGFWAPLVLSTSVMLGILLLAVLGMRLTLMQTGRSSMRAMLAISPESPLRLSRVVTQPAAPPSAQEDRMKTFLADEIAQRLVVVERDPTSLRVRTTVGALFHSGSDELVPGRSALFERIAAATEREPGLIRIEGHADSDAIASLTFPDNVALSRARAERVAGIFRSRLSDPARVSGQGLGAAQPIVSNARAEGKALNRRVEIVIPRSE</sequence>
<evidence type="ECO:0000259" key="4">
    <source>
        <dbReference type="PROSITE" id="PS51123"/>
    </source>
</evidence>
<dbReference type="CDD" id="cd07185">
    <property type="entry name" value="OmpA_C-like"/>
    <property type="match status" value="1"/>
</dbReference>
<dbReference type="PROSITE" id="PS51123">
    <property type="entry name" value="OMPA_2"/>
    <property type="match status" value="1"/>
</dbReference>
<dbReference type="InterPro" id="IPR017732">
    <property type="entry name" value="T4/T6SS_DotU"/>
</dbReference>
<proteinExistence type="predicted"/>
<evidence type="ECO:0000256" key="1">
    <source>
        <dbReference type="PROSITE-ProRule" id="PRU00473"/>
    </source>
</evidence>
<dbReference type="InterPro" id="IPR006665">
    <property type="entry name" value="OmpA-like"/>
</dbReference>
<dbReference type="Pfam" id="PF00691">
    <property type="entry name" value="OmpA"/>
    <property type="match status" value="1"/>
</dbReference>
<keyword evidence="3" id="KW-0812">Transmembrane</keyword>
<dbReference type="Proteomes" id="UP001597400">
    <property type="component" value="Unassembled WGS sequence"/>
</dbReference>
<comment type="caution">
    <text evidence="5">The sequence shown here is derived from an EMBL/GenBank/DDBJ whole genome shotgun (WGS) entry which is preliminary data.</text>
</comment>
<dbReference type="Gene3D" id="1.25.40.590">
    <property type="entry name" value="Type IV / VI secretion system, DotU"/>
    <property type="match status" value="1"/>
</dbReference>
<organism evidence="5 6">
    <name type="scientific">Sphingomonas arantia</name>
    <dbReference type="NCBI Taxonomy" id="1460676"/>
    <lineage>
        <taxon>Bacteria</taxon>
        <taxon>Pseudomonadati</taxon>
        <taxon>Pseudomonadota</taxon>
        <taxon>Alphaproteobacteria</taxon>
        <taxon>Sphingomonadales</taxon>
        <taxon>Sphingomonadaceae</taxon>
        <taxon>Sphingomonas</taxon>
    </lineage>
</organism>
<dbReference type="InterPro" id="IPR038522">
    <property type="entry name" value="T4/T6SS_DotU_sf"/>
</dbReference>
<accession>A0ABW4TXT2</accession>
<reference evidence="6" key="1">
    <citation type="journal article" date="2019" name="Int. J. Syst. Evol. Microbiol.">
        <title>The Global Catalogue of Microorganisms (GCM) 10K type strain sequencing project: providing services to taxonomists for standard genome sequencing and annotation.</title>
        <authorList>
            <consortium name="The Broad Institute Genomics Platform"/>
            <consortium name="The Broad Institute Genome Sequencing Center for Infectious Disease"/>
            <person name="Wu L."/>
            <person name="Ma J."/>
        </authorList>
    </citation>
    <scope>NUCLEOTIDE SEQUENCE [LARGE SCALE GENOMIC DNA]</scope>
    <source>
        <strain evidence="6">CGMCC 1.12702</strain>
    </source>
</reference>
<evidence type="ECO:0000313" key="5">
    <source>
        <dbReference type="EMBL" id="MFD1951497.1"/>
    </source>
</evidence>
<protein>
    <submittedName>
        <fullName evidence="5">Type IVB secretion system protein IcmH/DotU</fullName>
    </submittedName>
</protein>
<evidence type="ECO:0000313" key="6">
    <source>
        <dbReference type="Proteomes" id="UP001597400"/>
    </source>
</evidence>
<dbReference type="EMBL" id="JBHUGS010000003">
    <property type="protein sequence ID" value="MFD1951497.1"/>
    <property type="molecule type" value="Genomic_DNA"/>
</dbReference>